<evidence type="ECO:0000313" key="2">
    <source>
        <dbReference type="Proteomes" id="UP001497623"/>
    </source>
</evidence>
<keyword evidence="2" id="KW-1185">Reference proteome</keyword>
<sequence length="104" mass="11924">PYLSVPQSQPPIPASHLTIFFYINVQLNHEFYNLSLAIQVNNNHLAGPMAQLKIFCLIKAAHNNLGCPFGPAKDLYWPEAFQDVLWCLDQNFYIDDHKLHESLT</sequence>
<feature type="non-terminal residue" evidence="1">
    <location>
        <position position="1"/>
    </location>
</feature>
<proteinExistence type="predicted"/>
<dbReference type="EMBL" id="CAXKWB010011013">
    <property type="protein sequence ID" value="CAL4099773.1"/>
    <property type="molecule type" value="Genomic_DNA"/>
</dbReference>
<evidence type="ECO:0000313" key="1">
    <source>
        <dbReference type="EMBL" id="CAL4099773.1"/>
    </source>
</evidence>
<reference evidence="1 2" key="1">
    <citation type="submission" date="2024-05" db="EMBL/GenBank/DDBJ databases">
        <authorList>
            <person name="Wallberg A."/>
        </authorList>
    </citation>
    <scope>NUCLEOTIDE SEQUENCE [LARGE SCALE GENOMIC DNA]</scope>
</reference>
<name>A0AAV2QXG3_MEGNR</name>
<organism evidence="1 2">
    <name type="scientific">Meganyctiphanes norvegica</name>
    <name type="common">Northern krill</name>
    <name type="synonym">Thysanopoda norvegica</name>
    <dbReference type="NCBI Taxonomy" id="48144"/>
    <lineage>
        <taxon>Eukaryota</taxon>
        <taxon>Metazoa</taxon>
        <taxon>Ecdysozoa</taxon>
        <taxon>Arthropoda</taxon>
        <taxon>Crustacea</taxon>
        <taxon>Multicrustacea</taxon>
        <taxon>Malacostraca</taxon>
        <taxon>Eumalacostraca</taxon>
        <taxon>Eucarida</taxon>
        <taxon>Euphausiacea</taxon>
        <taxon>Euphausiidae</taxon>
        <taxon>Meganyctiphanes</taxon>
    </lineage>
</organism>
<comment type="caution">
    <text evidence="1">The sequence shown here is derived from an EMBL/GenBank/DDBJ whole genome shotgun (WGS) entry which is preliminary data.</text>
</comment>
<dbReference type="AlphaFoldDB" id="A0AAV2QXG3"/>
<gene>
    <name evidence="1" type="ORF">MNOR_LOCUS16618</name>
</gene>
<protein>
    <submittedName>
        <fullName evidence="1">Uncharacterized protein</fullName>
    </submittedName>
</protein>
<dbReference type="Proteomes" id="UP001497623">
    <property type="component" value="Unassembled WGS sequence"/>
</dbReference>
<accession>A0AAV2QXG3</accession>